<keyword evidence="2" id="KW-0067">ATP-binding</keyword>
<dbReference type="GO" id="GO:0005524">
    <property type="term" value="F:ATP binding"/>
    <property type="evidence" value="ECO:0007669"/>
    <property type="project" value="UniProtKB-KW"/>
</dbReference>
<sequence length="773" mass="85760">MPPKGRRSGSSNWYTCEACGVILSQRDVQQHNNGTCPPNETEWDYAFIKDSVLYSYLEHSSVSDVPDVKSQEKQFLVYLSQSAMQLCRFEIGEQIVLTLNNDSIIRTVWPTADRSLTSVTITPVESGVNQRLLKENCRIKVQKLSDKPLPASFIVLTTSSDISSESLDQLTTMAKQLYSGKLLRRGLELNVPFYGRNVDLIVKEIKPMKCAIDSLEERMENININKASSTEQYLLVVDTSKWTISLKVKNCEKEVKVKSILLSDIGGYKELIQELTKSISLVLKRTSSSSHLSSSMGILLYGPNGVGKTFLSEALANEMHVPVVKINSGELFSKFYGETELRLRSLFTEAKDKSPSIIILDNVDTLCPKRGGTEQERRVISYLLTLLDSLTGHRVVVLATTSQINLIDTSLRRPGRLDCETELPIPSVNDRYEILKVLLAQWTVEDLEVMQVASAAHGYVAADLQSLVTRAVMRTVSLDKSCVESSDLCWALGQTKPSAMREVMVQVPNVKWTDIGGMDDLKLKLQQAIDWPLRHPEAFTRLGINPPRGVLMYGPPGCSKTMIAKALATESKLNFLSIKGSELFSKWVGESEKAVQSLFKKARAVAPSIVFLDELDALGGERGGANEGSNVQERVLAQLLTEMDGVEPLGNVNIVAATNRPDRIDKALLRPGRLDRMVYVPLPDLATRICILQLQLVKMPVARDIVIDDLALKTEGYSGAEVVAVCHEAAMSALQEDFNVSEVCERHFVSALAMVKPRTPQSLLKLYETYSKP</sequence>
<dbReference type="SMART" id="SM00382">
    <property type="entry name" value="AAA"/>
    <property type="match status" value="2"/>
</dbReference>
<dbReference type="GO" id="GO:0016887">
    <property type="term" value="F:ATP hydrolysis activity"/>
    <property type="evidence" value="ECO:0007669"/>
    <property type="project" value="InterPro"/>
</dbReference>
<dbReference type="Gene3D" id="3.40.50.300">
    <property type="entry name" value="P-loop containing nucleotide triphosphate hydrolases"/>
    <property type="match status" value="2"/>
</dbReference>
<dbReference type="InterPro" id="IPR003593">
    <property type="entry name" value="AAA+_ATPase"/>
</dbReference>
<evidence type="ECO:0000256" key="1">
    <source>
        <dbReference type="ARBA" id="ARBA00022741"/>
    </source>
</evidence>
<dbReference type="FunFam" id="3.40.50.300:FF:000661">
    <property type="entry name" value="calmodulin-interacting protein 111 isoform X1"/>
    <property type="match status" value="1"/>
</dbReference>
<dbReference type="CDD" id="cd19511">
    <property type="entry name" value="RecA-like_CDC48_r2-like"/>
    <property type="match status" value="1"/>
</dbReference>
<dbReference type="InterPro" id="IPR003959">
    <property type="entry name" value="ATPase_AAA_core"/>
</dbReference>
<name>A0A1B6KMP5_9HEMI</name>
<dbReference type="GO" id="GO:0005737">
    <property type="term" value="C:cytoplasm"/>
    <property type="evidence" value="ECO:0007669"/>
    <property type="project" value="TreeGrafter"/>
</dbReference>
<dbReference type="InterPro" id="IPR050168">
    <property type="entry name" value="AAA_ATPase_domain"/>
</dbReference>
<evidence type="ECO:0000256" key="2">
    <source>
        <dbReference type="ARBA" id="ARBA00022840"/>
    </source>
</evidence>
<organism evidence="4">
    <name type="scientific">Graphocephala atropunctata</name>
    <dbReference type="NCBI Taxonomy" id="36148"/>
    <lineage>
        <taxon>Eukaryota</taxon>
        <taxon>Metazoa</taxon>
        <taxon>Ecdysozoa</taxon>
        <taxon>Arthropoda</taxon>
        <taxon>Hexapoda</taxon>
        <taxon>Insecta</taxon>
        <taxon>Pterygota</taxon>
        <taxon>Neoptera</taxon>
        <taxon>Paraneoptera</taxon>
        <taxon>Hemiptera</taxon>
        <taxon>Auchenorrhyncha</taxon>
        <taxon>Membracoidea</taxon>
        <taxon>Cicadellidae</taxon>
        <taxon>Cicadellinae</taxon>
        <taxon>Cicadellini</taxon>
        <taxon>Graphocephala</taxon>
    </lineage>
</organism>
<dbReference type="Gene3D" id="1.10.8.60">
    <property type="match status" value="2"/>
</dbReference>
<evidence type="ECO:0000313" key="4">
    <source>
        <dbReference type="EMBL" id="JAT12729.1"/>
    </source>
</evidence>
<reference evidence="4" key="1">
    <citation type="submission" date="2015-11" db="EMBL/GenBank/DDBJ databases">
        <title>De novo transcriptome assembly of four potential Pierce s Disease insect vectors from Arizona vineyards.</title>
        <authorList>
            <person name="Tassone E.E."/>
        </authorList>
    </citation>
    <scope>NUCLEOTIDE SEQUENCE</scope>
</reference>
<keyword evidence="1" id="KW-0547">Nucleotide-binding</keyword>
<dbReference type="PROSITE" id="PS00674">
    <property type="entry name" value="AAA"/>
    <property type="match status" value="2"/>
</dbReference>
<dbReference type="InterPro" id="IPR041569">
    <property type="entry name" value="AAA_lid_3"/>
</dbReference>
<evidence type="ECO:0000259" key="3">
    <source>
        <dbReference type="SMART" id="SM00382"/>
    </source>
</evidence>
<feature type="domain" description="AAA+ ATPase" evidence="3">
    <location>
        <begin position="546"/>
        <end position="684"/>
    </location>
</feature>
<dbReference type="InterPro" id="IPR003960">
    <property type="entry name" value="ATPase_AAA_CS"/>
</dbReference>
<dbReference type="AlphaFoldDB" id="A0A1B6KMP5"/>
<accession>A0A1B6KMP5</accession>
<dbReference type="FunFam" id="3.40.50.300:FF:001602">
    <property type="entry name" value="Cell division cycle protein-like protein"/>
    <property type="match status" value="1"/>
</dbReference>
<dbReference type="PANTHER" id="PTHR23077">
    <property type="entry name" value="AAA-FAMILY ATPASE"/>
    <property type="match status" value="1"/>
</dbReference>
<dbReference type="PANTHER" id="PTHR23077:SF27">
    <property type="entry name" value="ATPASE FAMILY GENE 2 PROTEIN HOMOLOG A"/>
    <property type="match status" value="1"/>
</dbReference>
<protein>
    <recommendedName>
        <fullName evidence="3">AAA+ ATPase domain-containing protein</fullName>
    </recommendedName>
</protein>
<dbReference type="InterPro" id="IPR027417">
    <property type="entry name" value="P-loop_NTPase"/>
</dbReference>
<dbReference type="Pfam" id="PF00004">
    <property type="entry name" value="AAA"/>
    <property type="match status" value="2"/>
</dbReference>
<gene>
    <name evidence="4" type="ORF">g.18657</name>
</gene>
<feature type="domain" description="AAA+ ATPase" evidence="3">
    <location>
        <begin position="294"/>
        <end position="427"/>
    </location>
</feature>
<dbReference type="EMBL" id="GEBQ01027248">
    <property type="protein sequence ID" value="JAT12729.1"/>
    <property type="molecule type" value="Transcribed_RNA"/>
</dbReference>
<dbReference type="SUPFAM" id="SSF52540">
    <property type="entry name" value="P-loop containing nucleoside triphosphate hydrolases"/>
    <property type="match status" value="2"/>
</dbReference>
<proteinExistence type="predicted"/>
<dbReference type="Pfam" id="PF17862">
    <property type="entry name" value="AAA_lid_3"/>
    <property type="match status" value="1"/>
</dbReference>